<evidence type="ECO:0000313" key="2">
    <source>
        <dbReference type="EMBL" id="KAK4734267.1"/>
    </source>
</evidence>
<protein>
    <submittedName>
        <fullName evidence="2">Uncharacterized protein</fullName>
    </submittedName>
</protein>
<dbReference type="EMBL" id="JAWPEI010000002">
    <property type="protein sequence ID" value="KAK4734267.1"/>
    <property type="molecule type" value="Genomic_DNA"/>
</dbReference>
<evidence type="ECO:0000256" key="1">
    <source>
        <dbReference type="SAM" id="MobiDB-lite"/>
    </source>
</evidence>
<reference evidence="2 3" key="1">
    <citation type="submission" date="2023-10" db="EMBL/GenBank/DDBJ databases">
        <title>Genome-Wide Identification Analysis in wild type Solanum Pinnatisectum Reveals Some Genes Defensing Phytophthora Infestans.</title>
        <authorList>
            <person name="Sun C."/>
        </authorList>
    </citation>
    <scope>NUCLEOTIDE SEQUENCE [LARGE SCALE GENOMIC DNA]</scope>
    <source>
        <strain evidence="2">LQN</strain>
        <tissue evidence="2">Leaf</tissue>
    </source>
</reference>
<organism evidence="2 3">
    <name type="scientific">Solanum pinnatisectum</name>
    <name type="common">tansyleaf nightshade</name>
    <dbReference type="NCBI Taxonomy" id="50273"/>
    <lineage>
        <taxon>Eukaryota</taxon>
        <taxon>Viridiplantae</taxon>
        <taxon>Streptophyta</taxon>
        <taxon>Embryophyta</taxon>
        <taxon>Tracheophyta</taxon>
        <taxon>Spermatophyta</taxon>
        <taxon>Magnoliopsida</taxon>
        <taxon>eudicotyledons</taxon>
        <taxon>Gunneridae</taxon>
        <taxon>Pentapetalae</taxon>
        <taxon>asterids</taxon>
        <taxon>lamiids</taxon>
        <taxon>Solanales</taxon>
        <taxon>Solanaceae</taxon>
        <taxon>Solanoideae</taxon>
        <taxon>Solaneae</taxon>
        <taxon>Solanum</taxon>
    </lineage>
</organism>
<dbReference type="Proteomes" id="UP001311915">
    <property type="component" value="Unassembled WGS sequence"/>
</dbReference>
<comment type="caution">
    <text evidence="2">The sequence shown here is derived from an EMBL/GenBank/DDBJ whole genome shotgun (WGS) entry which is preliminary data.</text>
</comment>
<sequence>MPVGSNHTMMTRMTPTEVSQVRHQLPSLPCIIGKLWLLLTTKPSGKKDNKPLPCSSSTRRDNHPKKPHGNDMKTCGNSKTKFESSCSNNAPWSSQYKLGESLMTYHAITPLRH</sequence>
<dbReference type="AlphaFoldDB" id="A0AAV9MA66"/>
<name>A0AAV9MA66_9SOLN</name>
<accession>A0AAV9MA66</accession>
<keyword evidence="3" id="KW-1185">Reference proteome</keyword>
<feature type="compositionally biased region" description="Polar residues" evidence="1">
    <location>
        <begin position="75"/>
        <end position="89"/>
    </location>
</feature>
<feature type="region of interest" description="Disordered" evidence="1">
    <location>
        <begin position="1"/>
        <end position="20"/>
    </location>
</feature>
<feature type="region of interest" description="Disordered" evidence="1">
    <location>
        <begin position="42"/>
        <end position="89"/>
    </location>
</feature>
<gene>
    <name evidence="2" type="ORF">R3W88_008528</name>
</gene>
<evidence type="ECO:0000313" key="3">
    <source>
        <dbReference type="Proteomes" id="UP001311915"/>
    </source>
</evidence>
<proteinExistence type="predicted"/>